<name>B8IC59_METNO</name>
<dbReference type="Proteomes" id="UP000008207">
    <property type="component" value="Chromosome"/>
</dbReference>
<keyword evidence="1" id="KW-0472">Membrane</keyword>
<accession>B8IC59</accession>
<feature type="transmembrane region" description="Helical" evidence="1">
    <location>
        <begin position="125"/>
        <end position="148"/>
    </location>
</feature>
<feature type="transmembrane region" description="Helical" evidence="1">
    <location>
        <begin position="267"/>
        <end position="287"/>
    </location>
</feature>
<feature type="transmembrane region" description="Helical" evidence="1">
    <location>
        <begin position="237"/>
        <end position="260"/>
    </location>
</feature>
<feature type="transmembrane region" description="Helical" evidence="1">
    <location>
        <begin position="62"/>
        <end position="85"/>
    </location>
</feature>
<reference evidence="2 3" key="1">
    <citation type="submission" date="2009-01" db="EMBL/GenBank/DDBJ databases">
        <title>Complete sequence of chromosome of Methylobacterium nodulans ORS 2060.</title>
        <authorList>
            <consortium name="US DOE Joint Genome Institute"/>
            <person name="Lucas S."/>
            <person name="Copeland A."/>
            <person name="Lapidus A."/>
            <person name="Glavina del Rio T."/>
            <person name="Dalin E."/>
            <person name="Tice H."/>
            <person name="Bruce D."/>
            <person name="Goodwin L."/>
            <person name="Pitluck S."/>
            <person name="Sims D."/>
            <person name="Brettin T."/>
            <person name="Detter J.C."/>
            <person name="Han C."/>
            <person name="Larimer F."/>
            <person name="Land M."/>
            <person name="Hauser L."/>
            <person name="Kyrpides N."/>
            <person name="Ivanova N."/>
            <person name="Marx C.J."/>
            <person name="Richardson P."/>
        </authorList>
    </citation>
    <scope>NUCLEOTIDE SEQUENCE [LARGE SCALE GENOMIC DNA]</scope>
    <source>
        <strain evidence="3">LMG 21967 / CNCM I-2342 / ORS 2060</strain>
    </source>
</reference>
<feature type="transmembrane region" description="Helical" evidence="1">
    <location>
        <begin position="29"/>
        <end position="50"/>
    </location>
</feature>
<gene>
    <name evidence="2" type="ordered locus">Mnod_6464</name>
</gene>
<evidence type="ECO:0008006" key="4">
    <source>
        <dbReference type="Google" id="ProtNLM"/>
    </source>
</evidence>
<keyword evidence="3" id="KW-1185">Reference proteome</keyword>
<evidence type="ECO:0000313" key="2">
    <source>
        <dbReference type="EMBL" id="ACL61241.1"/>
    </source>
</evidence>
<keyword evidence="1" id="KW-1133">Transmembrane helix</keyword>
<proteinExistence type="predicted"/>
<sequence>MPKDTDYSREVSRPAVARAWDVVLRWLRVLWVCRVSAVSAGLGIALFTLASPARDLFMEIQAYWLYWTAFFAVVLAWSLIVHYAARKVLEQQAWAAPGEVMLPGDPRLAKLIERYRLPAAWVPRILGLLCIYAVWLGITGAAQDLAAARRALDLPDPRRLLWFLVAATAAYVAYVVVRRRLVDPASRSEPLGDYLHDLVTGGGGSLLIEPNPFWFFDLATRTGRQARRRGPSVRWDVIAVVLLLSLAVVWVIAVIWPWLVEIVTPRALFVILMLGLPVSLLAFLSVLSHYLRVPLIAGLILLLSVLTGLVPTFHDLRQVEGRNVTRLGARPSNGLMRWD</sequence>
<feature type="transmembrane region" description="Helical" evidence="1">
    <location>
        <begin position="160"/>
        <end position="177"/>
    </location>
</feature>
<dbReference type="KEGG" id="mno:Mnod_6464"/>
<feature type="transmembrane region" description="Helical" evidence="1">
    <location>
        <begin position="293"/>
        <end position="313"/>
    </location>
</feature>
<keyword evidence="1" id="KW-0812">Transmembrane</keyword>
<organism evidence="2 3">
    <name type="scientific">Methylobacterium nodulans (strain LMG 21967 / CNCM I-2342 / ORS 2060)</name>
    <dbReference type="NCBI Taxonomy" id="460265"/>
    <lineage>
        <taxon>Bacteria</taxon>
        <taxon>Pseudomonadati</taxon>
        <taxon>Pseudomonadota</taxon>
        <taxon>Alphaproteobacteria</taxon>
        <taxon>Hyphomicrobiales</taxon>
        <taxon>Methylobacteriaceae</taxon>
        <taxon>Methylobacterium</taxon>
    </lineage>
</organism>
<dbReference type="EMBL" id="CP001349">
    <property type="protein sequence ID" value="ACL61241.1"/>
    <property type="molecule type" value="Genomic_DNA"/>
</dbReference>
<evidence type="ECO:0000313" key="3">
    <source>
        <dbReference type="Proteomes" id="UP000008207"/>
    </source>
</evidence>
<protein>
    <recommendedName>
        <fullName evidence="4">Transmembrane protein</fullName>
    </recommendedName>
</protein>
<dbReference type="AlphaFoldDB" id="B8IC59"/>
<evidence type="ECO:0000256" key="1">
    <source>
        <dbReference type="SAM" id="Phobius"/>
    </source>
</evidence>
<dbReference type="HOGENOM" id="CLU_818371_0_0_5"/>
<dbReference type="eggNOG" id="COG1752">
    <property type="taxonomic scope" value="Bacteria"/>
</dbReference>